<protein>
    <submittedName>
        <fullName evidence="2">Uncharacterized protein</fullName>
    </submittedName>
</protein>
<gene>
    <name evidence="2" type="ORF">EYC80_006339</name>
</gene>
<organism evidence="2 3">
    <name type="scientific">Monilinia laxa</name>
    <name type="common">Brown rot fungus</name>
    <name type="synonym">Sclerotinia laxa</name>
    <dbReference type="NCBI Taxonomy" id="61186"/>
    <lineage>
        <taxon>Eukaryota</taxon>
        <taxon>Fungi</taxon>
        <taxon>Dikarya</taxon>
        <taxon>Ascomycota</taxon>
        <taxon>Pezizomycotina</taxon>
        <taxon>Leotiomycetes</taxon>
        <taxon>Helotiales</taxon>
        <taxon>Sclerotiniaceae</taxon>
        <taxon>Monilinia</taxon>
    </lineage>
</organism>
<evidence type="ECO:0000256" key="1">
    <source>
        <dbReference type="SAM" id="MobiDB-lite"/>
    </source>
</evidence>
<dbReference type="Proteomes" id="UP000326757">
    <property type="component" value="Unassembled WGS sequence"/>
</dbReference>
<evidence type="ECO:0000313" key="2">
    <source>
        <dbReference type="EMBL" id="KAB8291538.1"/>
    </source>
</evidence>
<sequence length="321" mass="36921">MILVEFSNIFWQGILQQARVEAPTLLESFNSTSREVTRAVVPNEKDIPGRFDLTMIFEFLKRYRGDRTCHSRQRSTTCDSTKEGILEGIENEADLLNVSKGMNIHFKPEFLKKPIFIVSVPGGRSLDASGKALTTKGLICFFKRSAIAAGFAEHKSFYAWRHVRAYLGHNPAQYVFEQSYNNKTIDLDVFAIAVNETPAPASPTANFHPTLHRVEYDITAEEEKKFSKAYIEMSRDWKNAKTPREKYVAKTARYYGRYAIREQLRLEYEKLVSLGDYKVRVLELKEPGRLYQELTKRANSKLKDRKAGTDNMNSHEIDDID</sequence>
<dbReference type="EMBL" id="VIGI01000014">
    <property type="protein sequence ID" value="KAB8291538.1"/>
    <property type="molecule type" value="Genomic_DNA"/>
</dbReference>
<dbReference type="AlphaFoldDB" id="A0A5N6JRN9"/>
<comment type="caution">
    <text evidence="2">The sequence shown here is derived from an EMBL/GenBank/DDBJ whole genome shotgun (WGS) entry which is preliminary data.</text>
</comment>
<proteinExistence type="predicted"/>
<keyword evidence="3" id="KW-1185">Reference proteome</keyword>
<evidence type="ECO:0000313" key="3">
    <source>
        <dbReference type="Proteomes" id="UP000326757"/>
    </source>
</evidence>
<dbReference type="OrthoDB" id="10683200at2759"/>
<name>A0A5N6JRN9_MONLA</name>
<reference evidence="2 3" key="1">
    <citation type="submission" date="2019-06" db="EMBL/GenBank/DDBJ databases">
        <title>Genome Sequence of the Brown Rot Fungal Pathogen Monilinia laxa.</title>
        <authorList>
            <person name="De Miccolis Angelini R.M."/>
            <person name="Landi L."/>
            <person name="Abate D."/>
            <person name="Pollastro S."/>
            <person name="Romanazzi G."/>
            <person name="Faretra F."/>
        </authorList>
    </citation>
    <scope>NUCLEOTIDE SEQUENCE [LARGE SCALE GENOMIC DNA]</scope>
    <source>
        <strain evidence="2 3">Mlax316</strain>
    </source>
</reference>
<feature type="compositionally biased region" description="Basic and acidic residues" evidence="1">
    <location>
        <begin position="301"/>
        <end position="321"/>
    </location>
</feature>
<accession>A0A5N6JRN9</accession>
<feature type="region of interest" description="Disordered" evidence="1">
    <location>
        <begin position="300"/>
        <end position="321"/>
    </location>
</feature>